<dbReference type="EMBL" id="FQXZ01000045">
    <property type="protein sequence ID" value="SHI62160.1"/>
    <property type="molecule type" value="Genomic_DNA"/>
</dbReference>
<accession>A0A1M6CME5</accession>
<keyword evidence="3" id="KW-1185">Reference proteome</keyword>
<name>A0A1M6CME5_9VIBR</name>
<feature type="region of interest" description="Disordered" evidence="1">
    <location>
        <begin position="216"/>
        <end position="235"/>
    </location>
</feature>
<evidence type="ECO:0000313" key="3">
    <source>
        <dbReference type="Proteomes" id="UP000184608"/>
    </source>
</evidence>
<evidence type="ECO:0000256" key="1">
    <source>
        <dbReference type="SAM" id="MobiDB-lite"/>
    </source>
</evidence>
<sequence length="409" mass="45057">MTEAPADEIESEPEVPDEALAEIPEIEDEAALFDELDEVDFDVQPAEEAEEDVPAEMTEALADEIESEPEEPDEALADIPEIEDEATLFDEEDQENVILSDDELPDFGEEEALEAFSSQDESEPVAFEENSFIDDVDLPEFDEKDALSLLSEDEGGPDLPEKESQLPESDGADFVSSVQPGTSDTAYQSQAAVDVETAEQDIPAADFDEETLHQLLTEDDTGTSGSFTFDPNMDEDTMFSAGMDIESMLDMGGEDWKGFKLSPEQQASISEDVPEDQKDIWRDDLQVHEPQADLENWAVQDDLAEDGSERHLSIDELMAQVDAEGGEFDDADFKLDVGLNEFPDVIGEVENIDVDNNSEAAGKLDLAKIYIEMNDNKGAIKLLEQAIVDGNDDIRRAAKQLIDGLNGKR</sequence>
<proteinExistence type="predicted"/>
<reference evidence="2 3" key="1">
    <citation type="submission" date="2016-11" db="EMBL/GenBank/DDBJ databases">
        <authorList>
            <person name="Jaros S."/>
            <person name="Januszkiewicz K."/>
            <person name="Wedrychowicz H."/>
        </authorList>
    </citation>
    <scope>NUCLEOTIDE SEQUENCE [LARGE SCALE GENOMIC DNA]</scope>
    <source>
        <strain evidence="2 3">CECT 7868</strain>
    </source>
</reference>
<dbReference type="InterPro" id="IPR038440">
    <property type="entry name" value="FimV_C_sf"/>
</dbReference>
<gene>
    <name evidence="2" type="ORF">VA7868_04049</name>
</gene>
<feature type="compositionally biased region" description="Acidic residues" evidence="1">
    <location>
        <begin position="131"/>
        <end position="143"/>
    </location>
</feature>
<organism evidence="2 3">
    <name type="scientific">Vibrio aerogenes CECT 7868</name>
    <dbReference type="NCBI Taxonomy" id="1216006"/>
    <lineage>
        <taxon>Bacteria</taxon>
        <taxon>Pseudomonadati</taxon>
        <taxon>Pseudomonadota</taxon>
        <taxon>Gammaproteobacteria</taxon>
        <taxon>Vibrionales</taxon>
        <taxon>Vibrionaceae</taxon>
        <taxon>Vibrio</taxon>
    </lineage>
</organism>
<dbReference type="NCBIfam" id="TIGR03504">
    <property type="entry name" value="FimV_Cterm"/>
    <property type="match status" value="1"/>
</dbReference>
<feature type="region of interest" description="Disordered" evidence="1">
    <location>
        <begin position="131"/>
        <end position="208"/>
    </location>
</feature>
<dbReference type="Gene3D" id="1.20.58.2200">
    <property type="match status" value="1"/>
</dbReference>
<dbReference type="AlphaFoldDB" id="A0A1M6CME5"/>
<dbReference type="STRING" id="1216006.VA7868_04049"/>
<protein>
    <submittedName>
        <fullName evidence="2">Uncharacterized protein</fullName>
    </submittedName>
</protein>
<dbReference type="InterPro" id="IPR020011">
    <property type="entry name" value="FimV_C"/>
</dbReference>
<feature type="compositionally biased region" description="Polar residues" evidence="1">
    <location>
        <begin position="176"/>
        <end position="191"/>
    </location>
</feature>
<dbReference type="Proteomes" id="UP000184608">
    <property type="component" value="Unassembled WGS sequence"/>
</dbReference>
<evidence type="ECO:0000313" key="2">
    <source>
        <dbReference type="EMBL" id="SHI62160.1"/>
    </source>
</evidence>